<feature type="compositionally biased region" description="Basic and acidic residues" evidence="1">
    <location>
        <begin position="33"/>
        <end position="49"/>
    </location>
</feature>
<protein>
    <submittedName>
        <fullName evidence="2">Uncharacterized protein</fullName>
    </submittedName>
</protein>
<sequence length="354" mass="37346">MQMQQAPLKIEGVLPKKRKQSGDDLQPPAPGPSHDDQSHQHRPSGHEDAPVAASRPSADQASVQKGGAACAVGGVVVKQEPGVGGSPAASTADDHKGKMVAACKTPPRTPGQEITATDAELARFGVVESEGFLPNELVVVPRSGNRLCYARFIDADKDLGMVKVYLCPPNDGAQQQKELPGVLVGKLPPLRQCKGESVHTKADRARDTISSLHSFLKQHLPSPEVMTAAAKAIGKQTSTTNKEGAAPALSSSVLEHSLSLLVHQASLLHSYASAASSATMPAELPPPPTGDIKAEAATATGTSQDEDVAALRKALRDERAAHVKELQLLREGINLQIDQAIRWHSLSPRSERPS</sequence>
<organism evidence="2 3">
    <name type="scientific">Vitrella brassicaformis (strain CCMP3155)</name>
    <dbReference type="NCBI Taxonomy" id="1169540"/>
    <lineage>
        <taxon>Eukaryota</taxon>
        <taxon>Sar</taxon>
        <taxon>Alveolata</taxon>
        <taxon>Colpodellida</taxon>
        <taxon>Vitrellaceae</taxon>
        <taxon>Vitrella</taxon>
    </lineage>
</organism>
<dbReference type="AlphaFoldDB" id="A0A0G4ES36"/>
<name>A0A0G4ES36_VITBC</name>
<evidence type="ECO:0000313" key="3">
    <source>
        <dbReference type="Proteomes" id="UP000041254"/>
    </source>
</evidence>
<feature type="region of interest" description="Disordered" evidence="1">
    <location>
        <begin position="1"/>
        <end position="65"/>
    </location>
</feature>
<reference evidence="2 3" key="1">
    <citation type="submission" date="2014-11" db="EMBL/GenBank/DDBJ databases">
        <authorList>
            <person name="Zhu J."/>
            <person name="Qi W."/>
            <person name="Song R."/>
        </authorList>
    </citation>
    <scope>NUCLEOTIDE SEQUENCE [LARGE SCALE GENOMIC DNA]</scope>
</reference>
<dbReference type="Proteomes" id="UP000041254">
    <property type="component" value="Unassembled WGS sequence"/>
</dbReference>
<keyword evidence="3" id="KW-1185">Reference proteome</keyword>
<accession>A0A0G4ES36</accession>
<proteinExistence type="predicted"/>
<dbReference type="EMBL" id="CDMY01000305">
    <property type="protein sequence ID" value="CEM01115.1"/>
    <property type="molecule type" value="Genomic_DNA"/>
</dbReference>
<feature type="region of interest" description="Disordered" evidence="1">
    <location>
        <begin position="278"/>
        <end position="305"/>
    </location>
</feature>
<dbReference type="VEuPathDB" id="CryptoDB:Vbra_13055"/>
<feature type="region of interest" description="Disordered" evidence="1">
    <location>
        <begin position="79"/>
        <end position="98"/>
    </location>
</feature>
<gene>
    <name evidence="2" type="ORF">Vbra_13055</name>
</gene>
<evidence type="ECO:0000256" key="1">
    <source>
        <dbReference type="SAM" id="MobiDB-lite"/>
    </source>
</evidence>
<evidence type="ECO:0000313" key="2">
    <source>
        <dbReference type="EMBL" id="CEM01115.1"/>
    </source>
</evidence>
<dbReference type="InParanoid" id="A0A0G4ES36"/>